<evidence type="ECO:0000259" key="6">
    <source>
        <dbReference type="PROSITE" id="PS51755"/>
    </source>
</evidence>
<dbReference type="Gene3D" id="1.10.10.10">
    <property type="entry name" value="Winged helix-like DNA-binding domain superfamily/Winged helix DNA-binding domain"/>
    <property type="match status" value="1"/>
</dbReference>
<dbReference type="InterPro" id="IPR016032">
    <property type="entry name" value="Sig_transdc_resp-reg_C-effctor"/>
</dbReference>
<dbReference type="PROSITE" id="PS51755">
    <property type="entry name" value="OMPR_PHOB"/>
    <property type="match status" value="1"/>
</dbReference>
<dbReference type="RefSeq" id="WP_281901007.1">
    <property type="nucleotide sequence ID" value="NZ_BSDI01000033.1"/>
</dbReference>
<evidence type="ECO:0000256" key="3">
    <source>
        <dbReference type="ARBA" id="ARBA00023125"/>
    </source>
</evidence>
<evidence type="ECO:0000256" key="5">
    <source>
        <dbReference type="PROSITE-ProRule" id="PRU01091"/>
    </source>
</evidence>
<dbReference type="InterPro" id="IPR051677">
    <property type="entry name" value="AfsR-DnrI-RedD_regulator"/>
</dbReference>
<proteinExistence type="inferred from homology"/>
<comment type="similarity">
    <text evidence="1">Belongs to the AfsR/DnrI/RedD regulatory family.</text>
</comment>
<dbReference type="CDD" id="cd15831">
    <property type="entry name" value="BTAD"/>
    <property type="match status" value="1"/>
</dbReference>
<dbReference type="Pfam" id="PF03704">
    <property type="entry name" value="BTAD"/>
    <property type="match status" value="1"/>
</dbReference>
<dbReference type="SUPFAM" id="SSF48452">
    <property type="entry name" value="TPR-like"/>
    <property type="match status" value="1"/>
</dbReference>
<dbReference type="SUPFAM" id="SSF46894">
    <property type="entry name" value="C-terminal effector domain of the bipartite response regulators"/>
    <property type="match status" value="1"/>
</dbReference>
<keyword evidence="3 5" id="KW-0238">DNA-binding</keyword>
<protein>
    <recommendedName>
        <fullName evidence="6">OmpR/PhoB-type domain-containing protein</fullName>
    </recommendedName>
</protein>
<evidence type="ECO:0000256" key="1">
    <source>
        <dbReference type="ARBA" id="ARBA00005820"/>
    </source>
</evidence>
<keyword evidence="4" id="KW-0804">Transcription</keyword>
<evidence type="ECO:0000256" key="4">
    <source>
        <dbReference type="ARBA" id="ARBA00023163"/>
    </source>
</evidence>
<organism evidence="7 8">
    <name type="scientific">Phytohabitans aurantiacus</name>
    <dbReference type="NCBI Taxonomy" id="3016789"/>
    <lineage>
        <taxon>Bacteria</taxon>
        <taxon>Bacillati</taxon>
        <taxon>Actinomycetota</taxon>
        <taxon>Actinomycetes</taxon>
        <taxon>Micromonosporales</taxon>
        <taxon>Micromonosporaceae</taxon>
    </lineage>
</organism>
<dbReference type="InterPro" id="IPR005158">
    <property type="entry name" value="BTAD"/>
</dbReference>
<dbReference type="SMART" id="SM00862">
    <property type="entry name" value="Trans_reg_C"/>
    <property type="match status" value="1"/>
</dbReference>
<evidence type="ECO:0000313" key="8">
    <source>
        <dbReference type="Proteomes" id="UP001144280"/>
    </source>
</evidence>
<evidence type="ECO:0000313" key="7">
    <source>
        <dbReference type="EMBL" id="GLI00581.1"/>
    </source>
</evidence>
<dbReference type="PANTHER" id="PTHR35807:SF1">
    <property type="entry name" value="TRANSCRIPTIONAL REGULATOR REDD"/>
    <property type="match status" value="1"/>
</dbReference>
<keyword evidence="8" id="KW-1185">Reference proteome</keyword>
<keyword evidence="2" id="KW-0805">Transcription regulation</keyword>
<gene>
    <name evidence="7" type="ORF">Pa4123_58570</name>
</gene>
<dbReference type="InterPro" id="IPR001867">
    <property type="entry name" value="OmpR/PhoB-type_DNA-bd"/>
</dbReference>
<accession>A0ABQ5R205</accession>
<name>A0ABQ5R205_9ACTN</name>
<dbReference type="Proteomes" id="UP001144280">
    <property type="component" value="Unassembled WGS sequence"/>
</dbReference>
<evidence type="ECO:0000256" key="2">
    <source>
        <dbReference type="ARBA" id="ARBA00023015"/>
    </source>
</evidence>
<feature type="DNA-binding region" description="OmpR/PhoB-type" evidence="5">
    <location>
        <begin position="1"/>
        <end position="88"/>
    </location>
</feature>
<feature type="domain" description="OmpR/PhoB-type" evidence="6">
    <location>
        <begin position="1"/>
        <end position="88"/>
    </location>
</feature>
<dbReference type="InterPro" id="IPR011990">
    <property type="entry name" value="TPR-like_helical_dom_sf"/>
</dbReference>
<dbReference type="EMBL" id="BSDI01000033">
    <property type="protein sequence ID" value="GLI00581.1"/>
    <property type="molecule type" value="Genomic_DNA"/>
</dbReference>
<dbReference type="Gene3D" id="1.25.40.10">
    <property type="entry name" value="Tetratricopeptide repeat domain"/>
    <property type="match status" value="1"/>
</dbReference>
<dbReference type="Pfam" id="PF00486">
    <property type="entry name" value="Trans_reg_C"/>
    <property type="match status" value="1"/>
</dbReference>
<sequence length="248" mass="27611">MELRLLGPVEIVVGRQVYGAGPLRHRSILAVLAIAAGSPVSVESLIDRVWDEPPAYPRRALQVYISRIRRGEPPVDVVRRSGGYLLDLDPGQVDVHQFRRLAARARHPDCPPRERVDLLGRALGLWRGLPLPDLESRWAGQIRQSWVQRYLETVTAWAQAGLLAGDPVRVLPRLRELTAEHPLAESLAAAYMRVLYAAGRRAEALSHYITVRHRLADDLGADPGTELQRVHRQILTADPLPARTATAC</sequence>
<dbReference type="SMART" id="SM01043">
    <property type="entry name" value="BTAD"/>
    <property type="match status" value="1"/>
</dbReference>
<dbReference type="InterPro" id="IPR036388">
    <property type="entry name" value="WH-like_DNA-bd_sf"/>
</dbReference>
<reference evidence="7" key="1">
    <citation type="submission" date="2022-12" db="EMBL/GenBank/DDBJ databases">
        <title>New Phytohabitans aurantiacus sp. RD004123 nov., an actinomycete isolated from soil.</title>
        <authorList>
            <person name="Triningsih D.W."/>
            <person name="Harunari E."/>
            <person name="Igarashi Y."/>
        </authorList>
    </citation>
    <scope>NUCLEOTIDE SEQUENCE</scope>
    <source>
        <strain evidence="7">RD004123</strain>
    </source>
</reference>
<comment type="caution">
    <text evidence="7">The sequence shown here is derived from an EMBL/GenBank/DDBJ whole genome shotgun (WGS) entry which is preliminary data.</text>
</comment>
<dbReference type="PANTHER" id="PTHR35807">
    <property type="entry name" value="TRANSCRIPTIONAL REGULATOR REDD-RELATED"/>
    <property type="match status" value="1"/>
</dbReference>